<evidence type="ECO:0000256" key="1">
    <source>
        <dbReference type="SAM" id="Phobius"/>
    </source>
</evidence>
<accession>A0A1H3HD50</accession>
<keyword evidence="1" id="KW-0472">Membrane</keyword>
<name>A0A1H3HD50_9FLAO</name>
<feature type="transmembrane region" description="Helical" evidence="1">
    <location>
        <begin position="57"/>
        <end position="75"/>
    </location>
</feature>
<keyword evidence="1" id="KW-1133">Transmembrane helix</keyword>
<evidence type="ECO:0000313" key="3">
    <source>
        <dbReference type="Proteomes" id="UP000199595"/>
    </source>
</evidence>
<proteinExistence type="predicted"/>
<evidence type="ECO:0000313" key="2">
    <source>
        <dbReference type="EMBL" id="SDY13387.1"/>
    </source>
</evidence>
<keyword evidence="1" id="KW-0812">Transmembrane</keyword>
<dbReference type="AlphaFoldDB" id="A0A1H3HD50"/>
<feature type="transmembrane region" description="Helical" evidence="1">
    <location>
        <begin position="110"/>
        <end position="130"/>
    </location>
</feature>
<dbReference type="OrthoDB" id="796230at2"/>
<reference evidence="2 3" key="1">
    <citation type="submission" date="2016-10" db="EMBL/GenBank/DDBJ databases">
        <authorList>
            <person name="de Groot N.N."/>
        </authorList>
    </citation>
    <scope>NUCLEOTIDE SEQUENCE [LARGE SCALE GENOMIC DNA]</scope>
    <source>
        <strain evidence="2 3">DSM 24956</strain>
    </source>
</reference>
<dbReference type="EMBL" id="FNNJ01000034">
    <property type="protein sequence ID" value="SDY13387.1"/>
    <property type="molecule type" value="Genomic_DNA"/>
</dbReference>
<protein>
    <submittedName>
        <fullName evidence="2">Uncharacterized protein</fullName>
    </submittedName>
</protein>
<dbReference type="Proteomes" id="UP000199595">
    <property type="component" value="Unassembled WGS sequence"/>
</dbReference>
<gene>
    <name evidence="2" type="ORF">SAMN05444411_1343</name>
</gene>
<dbReference type="RefSeq" id="WP_090126715.1">
    <property type="nucleotide sequence ID" value="NZ_FNNJ01000034.1"/>
</dbReference>
<organism evidence="2 3">
    <name type="scientific">Lutibacter oricola</name>
    <dbReference type="NCBI Taxonomy" id="762486"/>
    <lineage>
        <taxon>Bacteria</taxon>
        <taxon>Pseudomonadati</taxon>
        <taxon>Bacteroidota</taxon>
        <taxon>Flavobacteriia</taxon>
        <taxon>Flavobacteriales</taxon>
        <taxon>Flavobacteriaceae</taxon>
        <taxon>Lutibacter</taxon>
    </lineage>
</organism>
<dbReference type="STRING" id="762486.SAMN05444411_1343"/>
<sequence length="241" mass="28294">MLTDKDLDNIDKNLRELEKEGVKNILKYFDRIHDKLFTFNNILLAGYFALPQFFDSISIYGIIIPILNLGFLLLIEYRMMEKSRFDSDVRNKTQVQIDKNGKSIDKTNRYSLYAILSTLIVAGIFMYKLFTINPISKTNESAIEYIERNDSLAIKKSTIIEKSKILGAWTDNETENATIAFDKDSVVYVDLLRYYKYQIFNDQLLRYFENSIDTSTIIKLTKDSLVLKNHKYIENYEKFND</sequence>
<keyword evidence="3" id="KW-1185">Reference proteome</keyword>